<comment type="caution">
    <text evidence="7">The sequence shown here is derived from an EMBL/GenBank/DDBJ whole genome shotgun (WGS) entry which is preliminary data.</text>
</comment>
<dbReference type="OrthoDB" id="4045395at2759"/>
<evidence type="ECO:0000313" key="7">
    <source>
        <dbReference type="EMBL" id="KPI41857.1"/>
    </source>
</evidence>
<dbReference type="InterPro" id="IPR031818">
    <property type="entry name" value="Hri1"/>
</dbReference>
<comment type="similarity">
    <text evidence="3">Belongs to the HRI1 family.</text>
</comment>
<keyword evidence="8" id="KW-1185">Reference proteome</keyword>
<dbReference type="InterPro" id="IPR043047">
    <property type="entry name" value="Hri1_N_sf"/>
</dbReference>
<accession>A0A0N1P1C2</accession>
<dbReference type="STRING" id="1664694.A0A0N1P1C2"/>
<dbReference type="GeneID" id="28737569"/>
<evidence type="ECO:0000256" key="6">
    <source>
        <dbReference type="ARBA" id="ARBA00023242"/>
    </source>
</evidence>
<reference evidence="7 8" key="1">
    <citation type="submission" date="2015-06" db="EMBL/GenBank/DDBJ databases">
        <title>Draft genome of the ant-associated black yeast Phialophora attae CBS 131958.</title>
        <authorList>
            <person name="Moreno L.F."/>
            <person name="Stielow B.J."/>
            <person name="de Hoog S."/>
            <person name="Vicente V.A."/>
            <person name="Weiss V.A."/>
            <person name="de Vries M."/>
            <person name="Cruz L.M."/>
            <person name="Souza E.M."/>
        </authorList>
    </citation>
    <scope>NUCLEOTIDE SEQUENCE [LARGE SCALE GENOMIC DNA]</scope>
    <source>
        <strain evidence="7 8">CBS 131958</strain>
    </source>
</reference>
<proteinExistence type="inferred from homology"/>
<dbReference type="InterPro" id="IPR038744">
    <property type="entry name" value="Hri1_N"/>
</dbReference>
<protein>
    <recommendedName>
        <fullName evidence="4">Protein HRI1</fullName>
    </recommendedName>
</protein>
<sequence>MSARVSTRISIRWPPEEASEPTDTLFLSLGGYYVDLRINKYTKTIDWALAGQRIIVSEDPLKVEFTHPLDSHCHAPGEQGHGEADVGQFSKLPNGDDLEVGEMAAPHLGGRVMPYEEVWRELDASEEAKGWILESVDEEPKVFYARIAGYFIAVKRTTSSDRYEYAAVREDREDGRWVSKHASEDVRGVETMSGLSEGLRPEKWNVGDIVKFGGMSVIVRAVAQ</sequence>
<evidence type="ECO:0000256" key="3">
    <source>
        <dbReference type="ARBA" id="ARBA00005229"/>
    </source>
</evidence>
<dbReference type="VEuPathDB" id="FungiDB:AB675_5476"/>
<dbReference type="RefSeq" id="XP_018001820.1">
    <property type="nucleotide sequence ID" value="XM_018145689.1"/>
</dbReference>
<dbReference type="Proteomes" id="UP000038010">
    <property type="component" value="Unassembled WGS sequence"/>
</dbReference>
<dbReference type="AlphaFoldDB" id="A0A0N1P1C2"/>
<dbReference type="GO" id="GO:0005634">
    <property type="term" value="C:nucleus"/>
    <property type="evidence" value="ECO:0007669"/>
    <property type="project" value="UniProtKB-SubCell"/>
</dbReference>
<keyword evidence="6" id="KW-0539">Nucleus</keyword>
<evidence type="ECO:0000313" key="8">
    <source>
        <dbReference type="Proteomes" id="UP000038010"/>
    </source>
</evidence>
<dbReference type="EMBL" id="LFJN01000008">
    <property type="protein sequence ID" value="KPI41857.1"/>
    <property type="molecule type" value="Genomic_DNA"/>
</dbReference>
<dbReference type="Pfam" id="PF16815">
    <property type="entry name" value="HRI1"/>
    <property type="match status" value="1"/>
</dbReference>
<dbReference type="Gene3D" id="2.40.128.320">
    <property type="entry name" value="Protein HRI1, N-terminal domain"/>
    <property type="match status" value="1"/>
</dbReference>
<dbReference type="GO" id="GO:0005737">
    <property type="term" value="C:cytoplasm"/>
    <property type="evidence" value="ECO:0007669"/>
    <property type="project" value="UniProtKB-SubCell"/>
</dbReference>
<organism evidence="7 8">
    <name type="scientific">Cyphellophora attinorum</name>
    <dbReference type="NCBI Taxonomy" id="1664694"/>
    <lineage>
        <taxon>Eukaryota</taxon>
        <taxon>Fungi</taxon>
        <taxon>Dikarya</taxon>
        <taxon>Ascomycota</taxon>
        <taxon>Pezizomycotina</taxon>
        <taxon>Eurotiomycetes</taxon>
        <taxon>Chaetothyriomycetidae</taxon>
        <taxon>Chaetothyriales</taxon>
        <taxon>Cyphellophoraceae</taxon>
        <taxon>Cyphellophora</taxon>
    </lineage>
</organism>
<evidence type="ECO:0000256" key="5">
    <source>
        <dbReference type="ARBA" id="ARBA00022490"/>
    </source>
</evidence>
<evidence type="ECO:0000256" key="1">
    <source>
        <dbReference type="ARBA" id="ARBA00004123"/>
    </source>
</evidence>
<gene>
    <name evidence="7" type="ORF">AB675_5476</name>
</gene>
<comment type="subcellular location">
    <subcellularLocation>
        <location evidence="2">Cytoplasm</location>
    </subcellularLocation>
    <subcellularLocation>
        <location evidence="1">Nucleus</location>
    </subcellularLocation>
</comment>
<dbReference type="CDD" id="cd11692">
    <property type="entry name" value="HRI1_N_like"/>
    <property type="match status" value="1"/>
</dbReference>
<evidence type="ECO:0000256" key="4">
    <source>
        <dbReference type="ARBA" id="ARBA00017063"/>
    </source>
</evidence>
<name>A0A0N1P1C2_9EURO</name>
<evidence type="ECO:0000256" key="2">
    <source>
        <dbReference type="ARBA" id="ARBA00004496"/>
    </source>
</evidence>
<keyword evidence="5" id="KW-0963">Cytoplasm</keyword>